<dbReference type="STRING" id="4846.A0A367J5G5"/>
<evidence type="ECO:0000259" key="7">
    <source>
        <dbReference type="PROSITE" id="PS50011"/>
    </source>
</evidence>
<evidence type="ECO:0000256" key="6">
    <source>
        <dbReference type="PROSITE-ProRule" id="PRU10141"/>
    </source>
</evidence>
<comment type="caution">
    <text evidence="8">The sequence shown here is derived from an EMBL/GenBank/DDBJ whole genome shotgun (WGS) entry which is preliminary data.</text>
</comment>
<dbReference type="Gene3D" id="3.30.200.20">
    <property type="entry name" value="Phosphorylase Kinase, domain 1"/>
    <property type="match status" value="1"/>
</dbReference>
<dbReference type="InterPro" id="IPR017441">
    <property type="entry name" value="Protein_kinase_ATP_BS"/>
</dbReference>
<reference evidence="8 9" key="1">
    <citation type="journal article" date="2018" name="G3 (Bethesda)">
        <title>Phylogenetic and Phylogenomic Definition of Rhizopus Species.</title>
        <authorList>
            <person name="Gryganskyi A.P."/>
            <person name="Golan J."/>
            <person name="Dolatabadi S."/>
            <person name="Mondo S."/>
            <person name="Robb S."/>
            <person name="Idnurm A."/>
            <person name="Muszewska A."/>
            <person name="Steczkiewicz K."/>
            <person name="Masonjones S."/>
            <person name="Liao H.L."/>
            <person name="Gajdeczka M.T."/>
            <person name="Anike F."/>
            <person name="Vuek A."/>
            <person name="Anishchenko I.M."/>
            <person name="Voigt K."/>
            <person name="de Hoog G.S."/>
            <person name="Smith M.E."/>
            <person name="Heitman J."/>
            <person name="Vilgalys R."/>
            <person name="Stajich J.E."/>
        </authorList>
    </citation>
    <scope>NUCLEOTIDE SEQUENCE [LARGE SCALE GENOMIC DNA]</scope>
    <source>
        <strain evidence="8 9">LSU 92-RS-03</strain>
    </source>
</reference>
<feature type="domain" description="Protein kinase" evidence="7">
    <location>
        <begin position="45"/>
        <end position="121"/>
    </location>
</feature>
<dbReference type="PROSITE" id="PS00107">
    <property type="entry name" value="PROTEIN_KINASE_ATP"/>
    <property type="match status" value="1"/>
</dbReference>
<dbReference type="OrthoDB" id="504170at2759"/>
<dbReference type="FunFam" id="3.30.200.20:FF:000003">
    <property type="entry name" value="Non-specific serine/threonine protein kinase"/>
    <property type="match status" value="1"/>
</dbReference>
<evidence type="ECO:0000256" key="2">
    <source>
        <dbReference type="ARBA" id="ARBA00022679"/>
    </source>
</evidence>
<name>A0A367J5G5_RHIST</name>
<feature type="non-terminal residue" evidence="8">
    <location>
        <position position="121"/>
    </location>
</feature>
<evidence type="ECO:0000313" key="8">
    <source>
        <dbReference type="EMBL" id="RCH85173.1"/>
    </source>
</evidence>
<keyword evidence="9" id="KW-1185">Reference proteome</keyword>
<proteinExistence type="predicted"/>
<dbReference type="InterPro" id="IPR000719">
    <property type="entry name" value="Prot_kinase_dom"/>
</dbReference>
<keyword evidence="1" id="KW-0723">Serine/threonine-protein kinase</keyword>
<accession>A0A367J5G5</accession>
<evidence type="ECO:0000313" key="9">
    <source>
        <dbReference type="Proteomes" id="UP000253551"/>
    </source>
</evidence>
<dbReference type="GO" id="GO:0005737">
    <property type="term" value="C:cytoplasm"/>
    <property type="evidence" value="ECO:0007669"/>
    <property type="project" value="TreeGrafter"/>
</dbReference>
<evidence type="ECO:0000256" key="5">
    <source>
        <dbReference type="ARBA" id="ARBA00022840"/>
    </source>
</evidence>
<dbReference type="PANTHER" id="PTHR24346">
    <property type="entry name" value="MAP/MICROTUBULE AFFINITY-REGULATING KINASE"/>
    <property type="match status" value="1"/>
</dbReference>
<gene>
    <name evidence="8" type="ORF">CU098_001254</name>
</gene>
<keyword evidence="5 6" id="KW-0067">ATP-binding</keyword>
<keyword evidence="2" id="KW-0808">Transferase</keyword>
<sequence>MLLVNIYKPRHKVFFIGPDVVSLAEEYNQLLKELSSPKIKSIGCYSLHETIGRGSYGKVKLGVHQLTGKLVAIKKINKKHAYLMAREIHHHRQLQHPHIVSLYEILSTETNIFIVSEYCHH</sequence>
<dbReference type="PANTHER" id="PTHR24346:SF110">
    <property type="entry name" value="NON-SPECIFIC SERINE_THREONINE PROTEIN KINASE"/>
    <property type="match status" value="1"/>
</dbReference>
<dbReference type="Proteomes" id="UP000253551">
    <property type="component" value="Unassembled WGS sequence"/>
</dbReference>
<dbReference type="SUPFAM" id="SSF56112">
    <property type="entry name" value="Protein kinase-like (PK-like)"/>
    <property type="match status" value="1"/>
</dbReference>
<dbReference type="PROSITE" id="PS50011">
    <property type="entry name" value="PROTEIN_KINASE_DOM"/>
    <property type="match status" value="1"/>
</dbReference>
<evidence type="ECO:0000256" key="4">
    <source>
        <dbReference type="ARBA" id="ARBA00022777"/>
    </source>
</evidence>
<dbReference type="GO" id="GO:0004674">
    <property type="term" value="F:protein serine/threonine kinase activity"/>
    <property type="evidence" value="ECO:0007669"/>
    <property type="project" value="UniProtKB-KW"/>
</dbReference>
<dbReference type="EMBL" id="PJQM01004241">
    <property type="protein sequence ID" value="RCH85173.1"/>
    <property type="molecule type" value="Genomic_DNA"/>
</dbReference>
<dbReference type="Pfam" id="PF00069">
    <property type="entry name" value="Pkinase"/>
    <property type="match status" value="1"/>
</dbReference>
<dbReference type="GO" id="GO:0005524">
    <property type="term" value="F:ATP binding"/>
    <property type="evidence" value="ECO:0007669"/>
    <property type="project" value="UniProtKB-UniRule"/>
</dbReference>
<evidence type="ECO:0000256" key="3">
    <source>
        <dbReference type="ARBA" id="ARBA00022741"/>
    </source>
</evidence>
<dbReference type="GO" id="GO:0035556">
    <property type="term" value="P:intracellular signal transduction"/>
    <property type="evidence" value="ECO:0007669"/>
    <property type="project" value="TreeGrafter"/>
</dbReference>
<dbReference type="AlphaFoldDB" id="A0A367J5G5"/>
<evidence type="ECO:0000256" key="1">
    <source>
        <dbReference type="ARBA" id="ARBA00022527"/>
    </source>
</evidence>
<dbReference type="InterPro" id="IPR011009">
    <property type="entry name" value="Kinase-like_dom_sf"/>
</dbReference>
<keyword evidence="3 6" id="KW-0547">Nucleotide-binding</keyword>
<feature type="binding site" evidence="6">
    <location>
        <position position="75"/>
    </location>
    <ligand>
        <name>ATP</name>
        <dbReference type="ChEBI" id="CHEBI:30616"/>
    </ligand>
</feature>
<protein>
    <recommendedName>
        <fullName evidence="7">Protein kinase domain-containing protein</fullName>
    </recommendedName>
</protein>
<organism evidence="8 9">
    <name type="scientific">Rhizopus stolonifer</name>
    <name type="common">Rhizopus nigricans</name>
    <dbReference type="NCBI Taxonomy" id="4846"/>
    <lineage>
        <taxon>Eukaryota</taxon>
        <taxon>Fungi</taxon>
        <taxon>Fungi incertae sedis</taxon>
        <taxon>Mucoromycota</taxon>
        <taxon>Mucoromycotina</taxon>
        <taxon>Mucoromycetes</taxon>
        <taxon>Mucorales</taxon>
        <taxon>Mucorineae</taxon>
        <taxon>Rhizopodaceae</taxon>
        <taxon>Rhizopus</taxon>
    </lineage>
</organism>
<keyword evidence="4" id="KW-0418">Kinase</keyword>